<evidence type="ECO:0000313" key="3">
    <source>
        <dbReference type="RefSeq" id="XP_027064321.1"/>
    </source>
</evidence>
<dbReference type="OrthoDB" id="5314306at2759"/>
<reference evidence="2" key="1">
    <citation type="journal article" date="2025" name="Foods">
        <title>Unveiling the Microbial Signatures of Arabica Coffee Cherries: Insights into Ripeness Specific Diversity, Functional Traits, and Implications for Quality and Safety.</title>
        <authorList>
            <consortium name="RefSeq"/>
            <person name="Tenea G.N."/>
            <person name="Cifuentes V."/>
            <person name="Reyes P."/>
            <person name="Cevallos-Vallejos M."/>
        </authorList>
    </citation>
    <scope>NUCLEOTIDE SEQUENCE [LARGE SCALE GENOMIC DNA]</scope>
</reference>
<dbReference type="CDD" id="cd22157">
    <property type="entry name" value="F-box_AtFBW1-like"/>
    <property type="match status" value="1"/>
</dbReference>
<dbReference type="InterPro" id="IPR017451">
    <property type="entry name" value="F-box-assoc_interact_dom"/>
</dbReference>
<sequence length="456" mass="52596">MRFCLVRAQKLIFLKIHFTKQRRFFSSCKSIIDFQVQCTLKTYKLPRSTDPESKGCQPQLCKYRSLVSEARLASGSLKMENIPQEILIEILIRLPVKSLIRFILVSKTWQCLITSPNFIFTHLKKIQSQPNKNHSLLLCRHYSRNDQTEHYSLHPDNDDFVQKSSKIRFPLKSKVGCYRIVGCCNGLVCLCDDMFGTFRLKPIILWNPSVQKSVELPLPSIQPYWDRSRIFLLGFGCDFQGFDYKVVRIVYDRLYGLSVGVEVYSLSTKSWKVLAHGPQTCPRYYITDKNLSQAFVNGVMHWLAHRRKGSLGNSIMGFDMKDEIFIEIFLPEALVDERAANLFLMKHGGCLAVMKYNGYENNYSLWVMKEYGNVESWKRLYDIGLLEGMENVIGFSKNGHLFVTMFVDEMFVSDPGSGVLVSFDLESRKIKDLEIFGKLGSIYVENFVESLVLLEG</sequence>
<dbReference type="PANTHER" id="PTHR31672">
    <property type="entry name" value="BNACNNG10540D PROTEIN"/>
    <property type="match status" value="1"/>
</dbReference>
<dbReference type="Gene3D" id="1.20.1280.50">
    <property type="match status" value="1"/>
</dbReference>
<dbReference type="RefSeq" id="XP_027064321.1">
    <property type="nucleotide sequence ID" value="XM_027208520.2"/>
</dbReference>
<dbReference type="InterPro" id="IPR036047">
    <property type="entry name" value="F-box-like_dom_sf"/>
</dbReference>
<dbReference type="Proteomes" id="UP001652660">
    <property type="component" value="Chromosome 5c"/>
</dbReference>
<organism evidence="2 3">
    <name type="scientific">Coffea arabica</name>
    <name type="common">Arabian coffee</name>
    <dbReference type="NCBI Taxonomy" id="13443"/>
    <lineage>
        <taxon>Eukaryota</taxon>
        <taxon>Viridiplantae</taxon>
        <taxon>Streptophyta</taxon>
        <taxon>Embryophyta</taxon>
        <taxon>Tracheophyta</taxon>
        <taxon>Spermatophyta</taxon>
        <taxon>Magnoliopsida</taxon>
        <taxon>eudicotyledons</taxon>
        <taxon>Gunneridae</taxon>
        <taxon>Pentapetalae</taxon>
        <taxon>asterids</taxon>
        <taxon>lamiids</taxon>
        <taxon>Gentianales</taxon>
        <taxon>Rubiaceae</taxon>
        <taxon>Ixoroideae</taxon>
        <taxon>Gardenieae complex</taxon>
        <taxon>Bertiereae - Coffeeae clade</taxon>
        <taxon>Coffeeae</taxon>
        <taxon>Coffea</taxon>
    </lineage>
</organism>
<dbReference type="InterPro" id="IPR050796">
    <property type="entry name" value="SCF_F-box_component"/>
</dbReference>
<dbReference type="InterPro" id="IPR001810">
    <property type="entry name" value="F-box_dom"/>
</dbReference>
<dbReference type="PANTHER" id="PTHR31672:SF10">
    <property type="entry name" value="F-BOX DOMAIN-CONTAINING PROTEIN"/>
    <property type="match status" value="1"/>
</dbReference>
<dbReference type="PROSITE" id="PS50181">
    <property type="entry name" value="FBOX"/>
    <property type="match status" value="1"/>
</dbReference>
<dbReference type="GeneID" id="113690557"/>
<evidence type="ECO:0000259" key="1">
    <source>
        <dbReference type="PROSITE" id="PS50181"/>
    </source>
</evidence>
<feature type="domain" description="F-box" evidence="1">
    <location>
        <begin position="76"/>
        <end position="123"/>
    </location>
</feature>
<dbReference type="InterPro" id="IPR013187">
    <property type="entry name" value="F-box-assoc_dom_typ3"/>
</dbReference>
<proteinExistence type="predicted"/>
<reference evidence="3" key="2">
    <citation type="submission" date="2025-08" db="UniProtKB">
        <authorList>
            <consortium name="RefSeq"/>
        </authorList>
    </citation>
    <scope>IDENTIFICATION</scope>
    <source>
        <tissue evidence="3">Leaves</tissue>
    </source>
</reference>
<dbReference type="Pfam" id="PF08268">
    <property type="entry name" value="FBA_3"/>
    <property type="match status" value="1"/>
</dbReference>
<dbReference type="SMART" id="SM00256">
    <property type="entry name" value="FBOX"/>
    <property type="match status" value="1"/>
</dbReference>
<dbReference type="SUPFAM" id="SSF81383">
    <property type="entry name" value="F-box domain"/>
    <property type="match status" value="1"/>
</dbReference>
<dbReference type="NCBIfam" id="TIGR01640">
    <property type="entry name" value="F_box_assoc_1"/>
    <property type="match status" value="1"/>
</dbReference>
<gene>
    <name evidence="3" type="primary">LOC113690557</name>
</gene>
<accession>A0A6P6SEV4</accession>
<name>A0A6P6SEV4_COFAR</name>
<dbReference type="AlphaFoldDB" id="A0A6P6SEV4"/>
<dbReference type="Pfam" id="PF00646">
    <property type="entry name" value="F-box"/>
    <property type="match status" value="1"/>
</dbReference>
<keyword evidence="2" id="KW-1185">Reference proteome</keyword>
<evidence type="ECO:0000313" key="2">
    <source>
        <dbReference type="Proteomes" id="UP001652660"/>
    </source>
</evidence>
<protein>
    <submittedName>
        <fullName evidence="3">F-box protein At3g07870-like</fullName>
    </submittedName>
</protein>